<keyword evidence="2" id="KW-1003">Cell membrane</keyword>
<keyword evidence="3" id="KW-0328">Glycosyltransferase</keyword>
<dbReference type="PANTHER" id="PTHR33908:SF11">
    <property type="entry name" value="MEMBRANE PROTEIN"/>
    <property type="match status" value="1"/>
</dbReference>
<feature type="transmembrane region" description="Helical" evidence="8">
    <location>
        <begin position="310"/>
        <end position="330"/>
    </location>
</feature>
<feature type="domain" description="Glycosyltransferase RgtA/B/C/D-like" evidence="9">
    <location>
        <begin position="92"/>
        <end position="200"/>
    </location>
</feature>
<evidence type="ECO:0000256" key="1">
    <source>
        <dbReference type="ARBA" id="ARBA00004651"/>
    </source>
</evidence>
<feature type="transmembrane region" description="Helical" evidence="8">
    <location>
        <begin position="276"/>
        <end position="298"/>
    </location>
</feature>
<dbReference type="GO" id="GO:0009103">
    <property type="term" value="P:lipopolysaccharide biosynthetic process"/>
    <property type="evidence" value="ECO:0007669"/>
    <property type="project" value="UniProtKB-ARBA"/>
</dbReference>
<evidence type="ECO:0000256" key="3">
    <source>
        <dbReference type="ARBA" id="ARBA00022676"/>
    </source>
</evidence>
<evidence type="ECO:0000256" key="7">
    <source>
        <dbReference type="ARBA" id="ARBA00023136"/>
    </source>
</evidence>
<evidence type="ECO:0000256" key="8">
    <source>
        <dbReference type="SAM" id="Phobius"/>
    </source>
</evidence>
<feature type="transmembrane region" description="Helical" evidence="8">
    <location>
        <begin position="57"/>
        <end position="78"/>
    </location>
</feature>
<keyword evidence="5 8" id="KW-0812">Transmembrane</keyword>
<keyword evidence="4" id="KW-0808">Transferase</keyword>
<name>A0A2M7TFW6_UNCKA</name>
<evidence type="ECO:0000259" key="9">
    <source>
        <dbReference type="Pfam" id="PF13231"/>
    </source>
</evidence>
<comment type="subcellular location">
    <subcellularLocation>
        <location evidence="1">Cell membrane</location>
        <topology evidence="1">Multi-pass membrane protein</topology>
    </subcellularLocation>
</comment>
<protein>
    <recommendedName>
        <fullName evidence="9">Glycosyltransferase RgtA/B/C/D-like domain-containing protein</fullName>
    </recommendedName>
</protein>
<organism evidence="10 11">
    <name type="scientific">candidate division WWE3 bacterium CG_4_10_14_0_2_um_filter_41_14</name>
    <dbReference type="NCBI Taxonomy" id="1975072"/>
    <lineage>
        <taxon>Bacteria</taxon>
        <taxon>Katanobacteria</taxon>
    </lineage>
</organism>
<feature type="transmembrane region" description="Helical" evidence="8">
    <location>
        <begin position="210"/>
        <end position="228"/>
    </location>
</feature>
<gene>
    <name evidence="10" type="ORF">COY32_06030</name>
</gene>
<reference evidence="11" key="1">
    <citation type="submission" date="2017-09" db="EMBL/GenBank/DDBJ databases">
        <title>Depth-based differentiation of microbial function through sediment-hosted aquifers and enrichment of novel symbionts in the deep terrestrial subsurface.</title>
        <authorList>
            <person name="Probst A.J."/>
            <person name="Ladd B."/>
            <person name="Jarett J.K."/>
            <person name="Geller-Mcgrath D.E."/>
            <person name="Sieber C.M.K."/>
            <person name="Emerson J.B."/>
            <person name="Anantharaman K."/>
            <person name="Thomas B.C."/>
            <person name="Malmstrom R."/>
            <person name="Stieglmeier M."/>
            <person name="Klingl A."/>
            <person name="Woyke T."/>
            <person name="Ryan C.M."/>
            <person name="Banfield J.F."/>
        </authorList>
    </citation>
    <scope>NUCLEOTIDE SEQUENCE [LARGE SCALE GENOMIC DNA]</scope>
</reference>
<evidence type="ECO:0000256" key="4">
    <source>
        <dbReference type="ARBA" id="ARBA00022679"/>
    </source>
</evidence>
<dbReference type="AlphaFoldDB" id="A0A2M7TFW6"/>
<proteinExistence type="predicted"/>
<dbReference type="GO" id="GO:0016763">
    <property type="term" value="F:pentosyltransferase activity"/>
    <property type="evidence" value="ECO:0007669"/>
    <property type="project" value="TreeGrafter"/>
</dbReference>
<comment type="caution">
    <text evidence="10">The sequence shown here is derived from an EMBL/GenBank/DDBJ whole genome shotgun (WGS) entry which is preliminary data.</text>
</comment>
<evidence type="ECO:0000313" key="11">
    <source>
        <dbReference type="Proteomes" id="UP000228920"/>
    </source>
</evidence>
<dbReference type="Proteomes" id="UP000228920">
    <property type="component" value="Unassembled WGS sequence"/>
</dbReference>
<feature type="transmembrane region" description="Helical" evidence="8">
    <location>
        <begin position="115"/>
        <end position="132"/>
    </location>
</feature>
<evidence type="ECO:0000256" key="2">
    <source>
        <dbReference type="ARBA" id="ARBA00022475"/>
    </source>
</evidence>
<evidence type="ECO:0000256" key="5">
    <source>
        <dbReference type="ARBA" id="ARBA00022692"/>
    </source>
</evidence>
<dbReference type="InterPro" id="IPR050297">
    <property type="entry name" value="LipidA_mod_glycosyltrf_83"/>
</dbReference>
<dbReference type="GO" id="GO:0005886">
    <property type="term" value="C:plasma membrane"/>
    <property type="evidence" value="ECO:0007669"/>
    <property type="project" value="UniProtKB-SubCell"/>
</dbReference>
<dbReference type="Pfam" id="PF13231">
    <property type="entry name" value="PMT_2"/>
    <property type="match status" value="1"/>
</dbReference>
<feature type="transmembrane region" description="Helical" evidence="8">
    <location>
        <begin position="336"/>
        <end position="355"/>
    </location>
</feature>
<dbReference type="PANTHER" id="PTHR33908">
    <property type="entry name" value="MANNOSYLTRANSFERASE YKCB-RELATED"/>
    <property type="match status" value="1"/>
</dbReference>
<evidence type="ECO:0000313" key="10">
    <source>
        <dbReference type="EMBL" id="PIZ44812.1"/>
    </source>
</evidence>
<feature type="non-terminal residue" evidence="10">
    <location>
        <position position="418"/>
    </location>
</feature>
<feature type="transmembrane region" description="Helical" evidence="8">
    <location>
        <begin position="170"/>
        <end position="198"/>
    </location>
</feature>
<accession>A0A2M7TFW6</accession>
<feature type="transmembrane region" description="Helical" evidence="8">
    <location>
        <begin position="367"/>
        <end position="387"/>
    </location>
</feature>
<evidence type="ECO:0000256" key="6">
    <source>
        <dbReference type="ARBA" id="ARBA00022989"/>
    </source>
</evidence>
<dbReference type="EMBL" id="PFNL01000163">
    <property type="protein sequence ID" value="PIZ44812.1"/>
    <property type="molecule type" value="Genomic_DNA"/>
</dbReference>
<dbReference type="InterPro" id="IPR038731">
    <property type="entry name" value="RgtA/B/C-like"/>
</dbReference>
<sequence length="418" mass="47287">MHAFVKHHKSLILLGLLAFTLRIITINWDNAIALHPDERMIMFVVERLSLHNLNPDFFSYGSLPIYLLAIAKTLVSVVDMSAAQYPNILYVGRFLSTLFDTGSTILIAMIGHKLFNRNIGLIAGFLYATAVFPIQNAHFFITDPQLSFWMLLTFWILVRKDSLSTKTFLLAGITAGLSAATKFSGIVTLGFPFLWLALNIKNLPTSKLRFLLTNGFVTTLGGVFAFFITQPYALINYAEYSSQVGSQIAMNSDASVFPYTIQFLHSIAYIDPLYGIIWWGLGIPLGIVSMVGVFFVIWKNRRTTTAQLTLFYLFYGIYFLVFGRSAVKFMRYYLPLYPLLILSAAVLIYSLNSLLHTHLPRWSKTSMVLLFGYLMMWPIMYLTALSGPNTRVVASDWIFKNLPAKSTIIYEAWDDALP</sequence>
<keyword evidence="7 8" id="KW-0472">Membrane</keyword>
<keyword evidence="6 8" id="KW-1133">Transmembrane helix</keyword>